<dbReference type="SUPFAM" id="SSF54909">
    <property type="entry name" value="Dimeric alpha+beta barrel"/>
    <property type="match status" value="1"/>
</dbReference>
<dbReference type="InterPro" id="IPR011008">
    <property type="entry name" value="Dimeric_a/b-barrel"/>
</dbReference>
<comment type="similarity">
    <text evidence="1">Belongs to the YciI family.</text>
</comment>
<accession>A0ABY4SDN1</accession>
<evidence type="ECO:0000313" key="3">
    <source>
        <dbReference type="EMBL" id="URI10232.1"/>
    </source>
</evidence>
<dbReference type="PANTHER" id="PTHR35174">
    <property type="entry name" value="BLL7171 PROTEIN-RELATED"/>
    <property type="match status" value="1"/>
</dbReference>
<dbReference type="Proteomes" id="UP001056201">
    <property type="component" value="Chromosome 2"/>
</dbReference>
<evidence type="ECO:0000256" key="1">
    <source>
        <dbReference type="ARBA" id="ARBA00007689"/>
    </source>
</evidence>
<protein>
    <submittedName>
        <fullName evidence="3">YciI family protein</fullName>
    </submittedName>
</protein>
<gene>
    <name evidence="3" type="ORF">MW290_14525</name>
</gene>
<evidence type="ECO:0000259" key="2">
    <source>
        <dbReference type="Pfam" id="PF03795"/>
    </source>
</evidence>
<feature type="domain" description="YCII-related" evidence="2">
    <location>
        <begin position="1"/>
        <end position="112"/>
    </location>
</feature>
<evidence type="ECO:0000313" key="4">
    <source>
        <dbReference type="Proteomes" id="UP001056201"/>
    </source>
</evidence>
<dbReference type="Pfam" id="PF03795">
    <property type="entry name" value="YCII"/>
    <property type="match status" value="1"/>
</dbReference>
<proteinExistence type="inferred from homology"/>
<dbReference type="Gene3D" id="3.30.70.1060">
    <property type="entry name" value="Dimeric alpha+beta barrel"/>
    <property type="match status" value="1"/>
</dbReference>
<dbReference type="RefSeq" id="WP_250198437.1">
    <property type="nucleotide sequence ID" value="NZ_CP097636.1"/>
</dbReference>
<organism evidence="3 4">
    <name type="scientific">Aquincola tertiaricarbonis</name>
    <dbReference type="NCBI Taxonomy" id="391953"/>
    <lineage>
        <taxon>Bacteria</taxon>
        <taxon>Pseudomonadati</taxon>
        <taxon>Pseudomonadota</taxon>
        <taxon>Betaproteobacteria</taxon>
        <taxon>Burkholderiales</taxon>
        <taxon>Sphaerotilaceae</taxon>
        <taxon>Aquincola</taxon>
    </lineage>
</organism>
<keyword evidence="4" id="KW-1185">Reference proteome</keyword>
<reference evidence="3" key="1">
    <citation type="submission" date="2022-05" db="EMBL/GenBank/DDBJ databases">
        <title>An RpoN-dependent PEP-CTERM gene is involved in floc formation of an Aquincola tertiaricarbonis strain.</title>
        <authorList>
            <person name="Qiu D."/>
            <person name="Xia M."/>
        </authorList>
    </citation>
    <scope>NUCLEOTIDE SEQUENCE</scope>
    <source>
        <strain evidence="3">RN12</strain>
    </source>
</reference>
<sequence>MRYLLLIREPLGQRAERTEAQGRQLYDRMLGFAAELQSRGVLLAAESLADMGPQAARLQVREGRRSVIDGPFTETKEMVGGIFLIEVPSREAALDIAAECPAAQWCTVEVREAAPCWK</sequence>
<dbReference type="InterPro" id="IPR005545">
    <property type="entry name" value="YCII"/>
</dbReference>
<name>A0ABY4SDN1_AQUTE</name>
<dbReference type="EMBL" id="CP097636">
    <property type="protein sequence ID" value="URI10232.1"/>
    <property type="molecule type" value="Genomic_DNA"/>
</dbReference>